<dbReference type="Proteomes" id="UP000678393">
    <property type="component" value="Unassembled WGS sequence"/>
</dbReference>
<accession>A0A8S3YV30</accession>
<keyword evidence="1" id="KW-0732">Signal</keyword>
<sequence length="389" mass="43135">METVFFAVSLIVLAAVQGQPGMKVRFQQSDVEVALLGQLRIACEVNRTLLDLVNDIEVEIIRQSPNNETETVISRGARKLTAEPNYYNVMVSENPGFGVIINFEFLEVRRHDEGNYVCRIKQNSNAVVLGEDSMAIIVLKPVEKLYLKFGNSGPISSSWVDPVVVDAGTYPVVCTAEGSNPPATVRLYLDGKHIQEVSTKTDKMESHLKEFRTVVTGEVSLVFSKSSGSVECVAEAQLGDKRSVKLPFKAQVYDADIICNDTEAYPGENNVVIACIVDNQGLKVKSVRYELADKESQQSGLNSLAAEDVNIERLSETKIRVYLRLQRAEDQYFKSEFRLLVELEDGHVTRQSVRLYKTPGYGSASGSGGNPSSKVPSLMLFFAYIMWLL</sequence>
<feature type="signal peptide" evidence="1">
    <location>
        <begin position="1"/>
        <end position="18"/>
    </location>
</feature>
<dbReference type="AlphaFoldDB" id="A0A8S3YV30"/>
<feature type="chain" id="PRO_5035735437" description="Ig-like domain-containing protein" evidence="1">
    <location>
        <begin position="19"/>
        <end position="389"/>
    </location>
</feature>
<reference evidence="2" key="1">
    <citation type="submission" date="2021-04" db="EMBL/GenBank/DDBJ databases">
        <authorList>
            <consortium name="Molecular Ecology Group"/>
        </authorList>
    </citation>
    <scope>NUCLEOTIDE SEQUENCE</scope>
</reference>
<evidence type="ECO:0000313" key="3">
    <source>
        <dbReference type="Proteomes" id="UP000678393"/>
    </source>
</evidence>
<dbReference type="Gene3D" id="2.60.40.10">
    <property type="entry name" value="Immunoglobulins"/>
    <property type="match status" value="1"/>
</dbReference>
<organism evidence="2 3">
    <name type="scientific">Candidula unifasciata</name>
    <dbReference type="NCBI Taxonomy" id="100452"/>
    <lineage>
        <taxon>Eukaryota</taxon>
        <taxon>Metazoa</taxon>
        <taxon>Spiralia</taxon>
        <taxon>Lophotrochozoa</taxon>
        <taxon>Mollusca</taxon>
        <taxon>Gastropoda</taxon>
        <taxon>Heterobranchia</taxon>
        <taxon>Euthyneura</taxon>
        <taxon>Panpulmonata</taxon>
        <taxon>Eupulmonata</taxon>
        <taxon>Stylommatophora</taxon>
        <taxon>Helicina</taxon>
        <taxon>Helicoidea</taxon>
        <taxon>Geomitridae</taxon>
        <taxon>Candidula</taxon>
    </lineage>
</organism>
<keyword evidence="3" id="KW-1185">Reference proteome</keyword>
<protein>
    <recommendedName>
        <fullName evidence="4">Ig-like domain-containing protein</fullName>
    </recommendedName>
</protein>
<comment type="caution">
    <text evidence="2">The sequence shown here is derived from an EMBL/GenBank/DDBJ whole genome shotgun (WGS) entry which is preliminary data.</text>
</comment>
<dbReference type="OrthoDB" id="6054172at2759"/>
<evidence type="ECO:0000313" key="2">
    <source>
        <dbReference type="EMBL" id="CAG5120913.1"/>
    </source>
</evidence>
<proteinExistence type="predicted"/>
<evidence type="ECO:0008006" key="4">
    <source>
        <dbReference type="Google" id="ProtNLM"/>
    </source>
</evidence>
<name>A0A8S3YV30_9EUPU</name>
<dbReference type="InterPro" id="IPR013783">
    <property type="entry name" value="Ig-like_fold"/>
</dbReference>
<dbReference type="EMBL" id="CAJHNH020000991">
    <property type="protein sequence ID" value="CAG5120913.1"/>
    <property type="molecule type" value="Genomic_DNA"/>
</dbReference>
<dbReference type="SUPFAM" id="SSF48726">
    <property type="entry name" value="Immunoglobulin"/>
    <property type="match status" value="1"/>
</dbReference>
<evidence type="ECO:0000256" key="1">
    <source>
        <dbReference type="SAM" id="SignalP"/>
    </source>
</evidence>
<gene>
    <name evidence="2" type="ORF">CUNI_LOCUS6471</name>
</gene>
<dbReference type="InterPro" id="IPR036179">
    <property type="entry name" value="Ig-like_dom_sf"/>
</dbReference>